<proteinExistence type="predicted"/>
<dbReference type="EMBL" id="DWWJ01000117">
    <property type="protein sequence ID" value="HJC41224.1"/>
    <property type="molecule type" value="Genomic_DNA"/>
</dbReference>
<evidence type="ECO:0000256" key="1">
    <source>
        <dbReference type="SAM" id="MobiDB-lite"/>
    </source>
</evidence>
<evidence type="ECO:0000313" key="4">
    <source>
        <dbReference type="Proteomes" id="UP000823882"/>
    </source>
</evidence>
<name>A0A9D2P0K5_9FIRM</name>
<protein>
    <recommendedName>
        <fullName evidence="5">DUF4352 domain-containing protein</fullName>
    </recommendedName>
</protein>
<dbReference type="PROSITE" id="PS51257">
    <property type="entry name" value="PROKAR_LIPOPROTEIN"/>
    <property type="match status" value="1"/>
</dbReference>
<dbReference type="AlphaFoldDB" id="A0A9D2P0K5"/>
<feature type="signal peptide" evidence="2">
    <location>
        <begin position="1"/>
        <end position="18"/>
    </location>
</feature>
<comment type="caution">
    <text evidence="3">The sequence shown here is derived from an EMBL/GenBank/DDBJ whole genome shotgun (WGS) entry which is preliminary data.</text>
</comment>
<feature type="region of interest" description="Disordered" evidence="1">
    <location>
        <begin position="24"/>
        <end position="50"/>
    </location>
</feature>
<dbReference type="Proteomes" id="UP000823882">
    <property type="component" value="Unassembled WGS sequence"/>
</dbReference>
<evidence type="ECO:0000313" key="3">
    <source>
        <dbReference type="EMBL" id="HJC41224.1"/>
    </source>
</evidence>
<reference evidence="3" key="2">
    <citation type="submission" date="2021-04" db="EMBL/GenBank/DDBJ databases">
        <authorList>
            <person name="Gilroy R."/>
        </authorList>
    </citation>
    <scope>NUCLEOTIDE SEQUENCE</scope>
    <source>
        <strain evidence="3">CHK186-1790</strain>
    </source>
</reference>
<keyword evidence="2" id="KW-0732">Signal</keyword>
<evidence type="ECO:0008006" key="5">
    <source>
        <dbReference type="Google" id="ProtNLM"/>
    </source>
</evidence>
<feature type="chain" id="PRO_5038810970" description="DUF4352 domain-containing protein" evidence="2">
    <location>
        <begin position="19"/>
        <end position="295"/>
    </location>
</feature>
<gene>
    <name evidence="3" type="ORF">H9701_06695</name>
</gene>
<accession>A0A9D2P0K5</accession>
<evidence type="ECO:0000256" key="2">
    <source>
        <dbReference type="SAM" id="SignalP"/>
    </source>
</evidence>
<organism evidence="3 4">
    <name type="scientific">Candidatus Intestinimonas pullistercoris</name>
    <dbReference type="NCBI Taxonomy" id="2838623"/>
    <lineage>
        <taxon>Bacteria</taxon>
        <taxon>Bacillati</taxon>
        <taxon>Bacillota</taxon>
        <taxon>Clostridia</taxon>
        <taxon>Eubacteriales</taxon>
        <taxon>Intestinimonas</taxon>
    </lineage>
</organism>
<reference evidence="3" key="1">
    <citation type="journal article" date="2021" name="PeerJ">
        <title>Extensive microbial diversity within the chicken gut microbiome revealed by metagenomics and culture.</title>
        <authorList>
            <person name="Gilroy R."/>
            <person name="Ravi A."/>
            <person name="Getino M."/>
            <person name="Pursley I."/>
            <person name="Horton D.L."/>
            <person name="Alikhan N.F."/>
            <person name="Baker D."/>
            <person name="Gharbi K."/>
            <person name="Hall N."/>
            <person name="Watson M."/>
            <person name="Adriaenssens E.M."/>
            <person name="Foster-Nyarko E."/>
            <person name="Jarju S."/>
            <person name="Secka A."/>
            <person name="Antonio M."/>
            <person name="Oren A."/>
            <person name="Chaudhuri R.R."/>
            <person name="La Ragione R."/>
            <person name="Hildebrand F."/>
            <person name="Pallen M.J."/>
        </authorList>
    </citation>
    <scope>NUCLEOTIDE SEQUENCE</scope>
    <source>
        <strain evidence="3">CHK186-1790</strain>
    </source>
</reference>
<sequence>MKKLTALFLSLALTLSLAACGGGTTTQESGAPAGSAAPEETTPAGSGETVTASGAISIDAIAVDDSWRDDEESPLRMVYLFYTVTAADTNLEADSVYTEMTINGSNTYESENYPGTCDYLSSYYYSSYIEDVFMGTSLKVACTFQIPEADLAAGRSITFADHNYPEMDDLSMSTDDIQHFDGVEAMAEAIDPEGYQAELEKRAEADPERTEMVKNQINGYYWTCYVNSTTYELEFWADNNFEVRTSLGTSNSGTYSVRNGYIFCTYPDTGFTVEVPYEITDEGFDLDIIAAFDVN</sequence>